<reference evidence="3 4" key="1">
    <citation type="submission" date="2024-10" db="EMBL/GenBank/DDBJ databases">
        <title>Updated reference genomes for cyclostephanoid diatoms.</title>
        <authorList>
            <person name="Roberts W.R."/>
            <person name="Alverson A.J."/>
        </authorList>
    </citation>
    <scope>NUCLEOTIDE SEQUENCE [LARGE SCALE GENOMIC DNA]</scope>
    <source>
        <strain evidence="3 4">AJA276-08</strain>
    </source>
</reference>
<protein>
    <submittedName>
        <fullName evidence="3">Uncharacterized protein</fullName>
    </submittedName>
</protein>
<evidence type="ECO:0000313" key="4">
    <source>
        <dbReference type="Proteomes" id="UP001530315"/>
    </source>
</evidence>
<sequence length="111" mass="11457">MPVDTKRPVRPKGERSGEGGGFLSFWWGRKRSTVKRLALAYRPAGWNLLLLILLVTVAAVELAVGVAVEVAALLGMEAAALSSGGGGRSKCSGVGRHCGLPDEGASSRALG</sequence>
<accession>A0ABD3QS60</accession>
<comment type="caution">
    <text evidence="3">The sequence shown here is derived from an EMBL/GenBank/DDBJ whole genome shotgun (WGS) entry which is preliminary data.</text>
</comment>
<feature type="transmembrane region" description="Helical" evidence="2">
    <location>
        <begin position="48"/>
        <end position="74"/>
    </location>
</feature>
<feature type="region of interest" description="Disordered" evidence="1">
    <location>
        <begin position="1"/>
        <end position="21"/>
    </location>
</feature>
<keyword evidence="4" id="KW-1185">Reference proteome</keyword>
<evidence type="ECO:0000256" key="1">
    <source>
        <dbReference type="SAM" id="MobiDB-lite"/>
    </source>
</evidence>
<evidence type="ECO:0000256" key="2">
    <source>
        <dbReference type="SAM" id="Phobius"/>
    </source>
</evidence>
<organism evidence="3 4">
    <name type="scientific">Stephanodiscus triporus</name>
    <dbReference type="NCBI Taxonomy" id="2934178"/>
    <lineage>
        <taxon>Eukaryota</taxon>
        <taxon>Sar</taxon>
        <taxon>Stramenopiles</taxon>
        <taxon>Ochrophyta</taxon>
        <taxon>Bacillariophyta</taxon>
        <taxon>Coscinodiscophyceae</taxon>
        <taxon>Thalassiosirophycidae</taxon>
        <taxon>Stephanodiscales</taxon>
        <taxon>Stephanodiscaceae</taxon>
        <taxon>Stephanodiscus</taxon>
    </lineage>
</organism>
<proteinExistence type="predicted"/>
<keyword evidence="2" id="KW-1133">Transmembrane helix</keyword>
<dbReference type="Proteomes" id="UP001530315">
    <property type="component" value="Unassembled WGS sequence"/>
</dbReference>
<dbReference type="EMBL" id="JALLAZ020000124">
    <property type="protein sequence ID" value="KAL3803072.1"/>
    <property type="molecule type" value="Genomic_DNA"/>
</dbReference>
<gene>
    <name evidence="3" type="ORF">ACHAW5_009482</name>
</gene>
<name>A0ABD3QS60_9STRA</name>
<evidence type="ECO:0000313" key="3">
    <source>
        <dbReference type="EMBL" id="KAL3803072.1"/>
    </source>
</evidence>
<keyword evidence="2" id="KW-0472">Membrane</keyword>
<keyword evidence="2" id="KW-0812">Transmembrane</keyword>
<feature type="compositionally biased region" description="Basic and acidic residues" evidence="1">
    <location>
        <begin position="1"/>
        <end position="17"/>
    </location>
</feature>
<dbReference type="AlphaFoldDB" id="A0ABD3QS60"/>
<feature type="region of interest" description="Disordered" evidence="1">
    <location>
        <begin position="83"/>
        <end position="111"/>
    </location>
</feature>